<feature type="domain" description="Aldehyde dehydrogenase" evidence="8">
    <location>
        <begin position="18"/>
        <end position="444"/>
    </location>
</feature>
<dbReference type="Pfam" id="PF00171">
    <property type="entry name" value="Aldedh"/>
    <property type="match status" value="1"/>
</dbReference>
<evidence type="ECO:0000256" key="1">
    <source>
        <dbReference type="ARBA" id="ARBA00009986"/>
    </source>
</evidence>
<reference evidence="10" key="1">
    <citation type="journal article" date="2011" name="J. Bacteriol.">
        <title>Genome sequences of eight morphologically diverse alphaproteobacteria.</title>
        <authorList>
            <consortium name="US DOE Joint Genome Institute"/>
            <person name="Brown P.J."/>
            <person name="Kysela D.T."/>
            <person name="Buechlein A."/>
            <person name="Hemmerich C."/>
            <person name="Brun Y.V."/>
        </authorList>
    </citation>
    <scope>NUCLEOTIDE SEQUENCE [LARGE SCALE GENOMIC DNA]</scope>
    <source>
        <strain evidence="10">ATCC 51888 / DSM 1869 / NCIB 11706 / TK 0415</strain>
    </source>
</reference>
<dbReference type="InterPro" id="IPR015590">
    <property type="entry name" value="Aldehyde_DH_dom"/>
</dbReference>
<dbReference type="InterPro" id="IPR016161">
    <property type="entry name" value="Ald_DH/histidinol_DH"/>
</dbReference>
<evidence type="ECO:0000256" key="6">
    <source>
        <dbReference type="PROSITE-ProRule" id="PRU10007"/>
    </source>
</evidence>
<dbReference type="GO" id="GO:0006081">
    <property type="term" value="P:aldehyde metabolic process"/>
    <property type="evidence" value="ECO:0007669"/>
    <property type="project" value="InterPro"/>
</dbReference>
<dbReference type="PANTHER" id="PTHR43570">
    <property type="entry name" value="ALDEHYDE DEHYDROGENASE"/>
    <property type="match status" value="1"/>
</dbReference>
<dbReference type="AlphaFoldDB" id="D8JX95"/>
<dbReference type="FunFam" id="3.40.309.10:FF:000003">
    <property type="entry name" value="Aldehyde dehydrogenase"/>
    <property type="match status" value="1"/>
</dbReference>
<dbReference type="PROSITE" id="PS00687">
    <property type="entry name" value="ALDEHYDE_DEHYDR_GLU"/>
    <property type="match status" value="1"/>
</dbReference>
<dbReference type="InterPro" id="IPR016162">
    <property type="entry name" value="Ald_DH_N"/>
</dbReference>
<sequence>MTAQVLVKDEFLLSRILSRQRAAFDRDGEPSLAQRKADLRKLKTAVLARRSEIEAALNADFGNRSAYETRIMELVPIVQTINYLRRNLKAWMRPERRRVAIHFTGARAYVVQQPLGVVGIISPWNYPLSLALIPLATALAAGNRVMLKPSELAPTTSAFLKRMLEELYGEDRVAVVTGGADVGATFASLPFDHLAFTGSTAVGKLVMKKAAENLVPVTLELGGKSPVVLGPDADFETAATRIAYGKLANAGQTCIAPDYVLVKDEQAEAFLSAYREAVAKLYPNGIGSETYTSAINARHLERLRDLVTDAKKKGARIVDVALSSSANAQSLKLDPVAILGATDDMAVMREEIFGPLLPIVTYHDIEAAIAFINDRPRPLALYYFGSDGDARRNVLTRTTSGNVTVNDTLMHYVQNALPFGGIGSSGMGAYHGPEGFKSFSHAKGVFVQSRWNFGGLLRPPFNRLTDMAIRYLLW</sequence>
<evidence type="ECO:0000256" key="3">
    <source>
        <dbReference type="ARBA" id="ARBA00023027"/>
    </source>
</evidence>
<evidence type="ECO:0000256" key="5">
    <source>
        <dbReference type="PIRSR" id="PIRSR036492-1"/>
    </source>
</evidence>
<accession>D8JX95</accession>
<dbReference type="GO" id="GO:0004029">
    <property type="term" value="F:aldehyde dehydrogenase (NAD+) activity"/>
    <property type="evidence" value="ECO:0007669"/>
    <property type="project" value="TreeGrafter"/>
</dbReference>
<protein>
    <recommendedName>
        <fullName evidence="4">Aldehyde dehydrogenase</fullName>
    </recommendedName>
</protein>
<feature type="active site" evidence="5">
    <location>
        <position position="254"/>
    </location>
</feature>
<dbReference type="KEGG" id="hdn:Hden_1419"/>
<evidence type="ECO:0000313" key="9">
    <source>
        <dbReference type="EMBL" id="ADJ23231.1"/>
    </source>
</evidence>
<dbReference type="eggNOG" id="COG1012">
    <property type="taxonomic scope" value="Bacteria"/>
</dbReference>
<dbReference type="CDD" id="cd07133">
    <property type="entry name" value="ALDH_CALDH_CalB"/>
    <property type="match status" value="1"/>
</dbReference>
<dbReference type="PANTHER" id="PTHR43570:SF20">
    <property type="entry name" value="ALDEHYDE DEHYDROGENASE ALDX-RELATED"/>
    <property type="match status" value="1"/>
</dbReference>
<comment type="similarity">
    <text evidence="1 4 7">Belongs to the aldehyde dehydrogenase family.</text>
</comment>
<dbReference type="EMBL" id="CP002083">
    <property type="protein sequence ID" value="ADJ23231.1"/>
    <property type="molecule type" value="Genomic_DNA"/>
</dbReference>
<keyword evidence="10" id="KW-1185">Reference proteome</keyword>
<evidence type="ECO:0000256" key="7">
    <source>
        <dbReference type="RuleBase" id="RU003345"/>
    </source>
</evidence>
<dbReference type="SUPFAM" id="SSF53720">
    <property type="entry name" value="ALDH-like"/>
    <property type="match status" value="1"/>
</dbReference>
<proteinExistence type="inferred from homology"/>
<dbReference type="HOGENOM" id="CLU_005391_3_6_5"/>
<keyword evidence="2 4" id="KW-0560">Oxidoreductase</keyword>
<evidence type="ECO:0000259" key="8">
    <source>
        <dbReference type="Pfam" id="PF00171"/>
    </source>
</evidence>
<organism evidence="9 10">
    <name type="scientific">Hyphomicrobium denitrificans (strain ATCC 51888 / DSM 1869 / NCIMB 11706 / TK 0415)</name>
    <dbReference type="NCBI Taxonomy" id="582899"/>
    <lineage>
        <taxon>Bacteria</taxon>
        <taxon>Pseudomonadati</taxon>
        <taxon>Pseudomonadota</taxon>
        <taxon>Alphaproteobacteria</taxon>
        <taxon>Hyphomicrobiales</taxon>
        <taxon>Hyphomicrobiaceae</taxon>
        <taxon>Hyphomicrobium</taxon>
    </lineage>
</organism>
<evidence type="ECO:0000313" key="10">
    <source>
        <dbReference type="Proteomes" id="UP000002033"/>
    </source>
</evidence>
<keyword evidence="3" id="KW-0520">NAD</keyword>
<evidence type="ECO:0000256" key="4">
    <source>
        <dbReference type="PIRNR" id="PIRNR036492"/>
    </source>
</evidence>
<dbReference type="InterPro" id="IPR012394">
    <property type="entry name" value="Aldehyde_DH_NAD(P)"/>
</dbReference>
<dbReference type="GO" id="GO:0005737">
    <property type="term" value="C:cytoplasm"/>
    <property type="evidence" value="ECO:0007669"/>
    <property type="project" value="TreeGrafter"/>
</dbReference>
<name>D8JX95_HYPDA</name>
<feature type="active site" evidence="5 6">
    <location>
        <position position="220"/>
    </location>
</feature>
<dbReference type="InterPro" id="IPR016160">
    <property type="entry name" value="Ald_DH_CS_CYS"/>
</dbReference>
<dbReference type="RefSeq" id="WP_013215446.1">
    <property type="nucleotide sequence ID" value="NC_014313.1"/>
</dbReference>
<evidence type="ECO:0000256" key="2">
    <source>
        <dbReference type="ARBA" id="ARBA00023002"/>
    </source>
</evidence>
<dbReference type="PIRSF" id="PIRSF036492">
    <property type="entry name" value="ALDH"/>
    <property type="match status" value="1"/>
</dbReference>
<dbReference type="STRING" id="582899.Hden_1419"/>
<dbReference type="Gene3D" id="3.40.309.10">
    <property type="entry name" value="Aldehyde Dehydrogenase, Chain A, domain 2"/>
    <property type="match status" value="1"/>
</dbReference>
<dbReference type="PROSITE" id="PS00070">
    <property type="entry name" value="ALDEHYDE_DEHYDR_CYS"/>
    <property type="match status" value="1"/>
</dbReference>
<dbReference type="Gene3D" id="3.40.605.10">
    <property type="entry name" value="Aldehyde Dehydrogenase, Chain A, domain 1"/>
    <property type="match status" value="1"/>
</dbReference>
<gene>
    <name evidence="9" type="ordered locus">Hden_1419</name>
</gene>
<dbReference type="FunFam" id="3.40.605.10:FF:000004">
    <property type="entry name" value="Aldehyde dehydrogenase"/>
    <property type="match status" value="1"/>
</dbReference>
<dbReference type="OrthoDB" id="9812625at2"/>
<dbReference type="InterPro" id="IPR029510">
    <property type="entry name" value="Ald_DH_CS_GLU"/>
</dbReference>
<dbReference type="InterPro" id="IPR016163">
    <property type="entry name" value="Ald_DH_C"/>
</dbReference>
<dbReference type="Proteomes" id="UP000002033">
    <property type="component" value="Chromosome"/>
</dbReference>